<accession>A0ABT6N4C5</accession>
<keyword evidence="2" id="KW-1185">Reference proteome</keyword>
<gene>
    <name evidence="1" type="ORF">QGN17_12845</name>
</gene>
<evidence type="ECO:0000313" key="2">
    <source>
        <dbReference type="Proteomes" id="UP001160625"/>
    </source>
</evidence>
<reference evidence="1" key="1">
    <citation type="submission" date="2023-04" db="EMBL/GenBank/DDBJ databases">
        <title>Sphingomonas sp. MAHUQ-71 isolated from rice field.</title>
        <authorList>
            <person name="Huq M.A."/>
        </authorList>
    </citation>
    <scope>NUCLEOTIDE SEQUENCE</scope>
    <source>
        <strain evidence="1">MAHUQ-71</strain>
    </source>
</reference>
<sequence length="223" mass="23824">MSKAFAKMPSAFDNAERCSVWTKPNASGPAPFVAWGTALREAFETPAENDIEVPEALFEPELEPQIDIEAIRAEAMAQGFAAGIEAGRREANDEKVALRVLASNLDVLKAEPTLGLGVMIAATVERLLHQVVGEVEVCRETLMDRAQAAAALIGDETRPAVLKLNPDDLARLDGAELPVHAEADAMLQPGELRLETAGGAIEDGPGLRLERLRAALDRIAAAR</sequence>
<proteinExistence type="predicted"/>
<dbReference type="RefSeq" id="WP_281044876.1">
    <property type="nucleotide sequence ID" value="NZ_JARYGZ010000001.1"/>
</dbReference>
<organism evidence="1 2">
    <name type="scientific">Sphingomonas oryzagri</name>
    <dbReference type="NCBI Taxonomy" id="3042314"/>
    <lineage>
        <taxon>Bacteria</taxon>
        <taxon>Pseudomonadati</taxon>
        <taxon>Pseudomonadota</taxon>
        <taxon>Alphaproteobacteria</taxon>
        <taxon>Sphingomonadales</taxon>
        <taxon>Sphingomonadaceae</taxon>
        <taxon>Sphingomonas</taxon>
    </lineage>
</organism>
<comment type="caution">
    <text evidence="1">The sequence shown here is derived from an EMBL/GenBank/DDBJ whole genome shotgun (WGS) entry which is preliminary data.</text>
</comment>
<protein>
    <recommendedName>
        <fullName evidence="3">Flagellar assembly protein FliH</fullName>
    </recommendedName>
</protein>
<evidence type="ECO:0008006" key="3">
    <source>
        <dbReference type="Google" id="ProtNLM"/>
    </source>
</evidence>
<evidence type="ECO:0000313" key="1">
    <source>
        <dbReference type="EMBL" id="MDH7639618.1"/>
    </source>
</evidence>
<name>A0ABT6N4C5_9SPHN</name>
<dbReference type="EMBL" id="JARYGZ010000001">
    <property type="protein sequence ID" value="MDH7639618.1"/>
    <property type="molecule type" value="Genomic_DNA"/>
</dbReference>
<dbReference type="Proteomes" id="UP001160625">
    <property type="component" value="Unassembled WGS sequence"/>
</dbReference>